<feature type="compositionally biased region" description="Basic and acidic residues" evidence="1">
    <location>
        <begin position="44"/>
        <end position="53"/>
    </location>
</feature>
<evidence type="ECO:0000313" key="3">
    <source>
        <dbReference type="Proteomes" id="UP001215598"/>
    </source>
</evidence>
<protein>
    <submittedName>
        <fullName evidence="2">Uncharacterized protein</fullName>
    </submittedName>
</protein>
<comment type="caution">
    <text evidence="2">The sequence shown here is derived from an EMBL/GenBank/DDBJ whole genome shotgun (WGS) entry which is preliminary data.</text>
</comment>
<proteinExistence type="predicted"/>
<evidence type="ECO:0000313" key="2">
    <source>
        <dbReference type="EMBL" id="KAJ7729556.1"/>
    </source>
</evidence>
<accession>A0AAD7HXX1</accession>
<dbReference type="EMBL" id="JARKIB010000164">
    <property type="protein sequence ID" value="KAJ7729556.1"/>
    <property type="molecule type" value="Genomic_DNA"/>
</dbReference>
<name>A0AAD7HXX1_9AGAR</name>
<dbReference type="Proteomes" id="UP001215598">
    <property type="component" value="Unassembled WGS sequence"/>
</dbReference>
<feature type="region of interest" description="Disordered" evidence="1">
    <location>
        <begin position="92"/>
        <end position="116"/>
    </location>
</feature>
<gene>
    <name evidence="2" type="ORF">B0H16DRAFT_1469938</name>
</gene>
<organism evidence="2 3">
    <name type="scientific">Mycena metata</name>
    <dbReference type="NCBI Taxonomy" id="1033252"/>
    <lineage>
        <taxon>Eukaryota</taxon>
        <taxon>Fungi</taxon>
        <taxon>Dikarya</taxon>
        <taxon>Basidiomycota</taxon>
        <taxon>Agaricomycotina</taxon>
        <taxon>Agaricomycetes</taxon>
        <taxon>Agaricomycetidae</taxon>
        <taxon>Agaricales</taxon>
        <taxon>Marasmiineae</taxon>
        <taxon>Mycenaceae</taxon>
        <taxon>Mycena</taxon>
    </lineage>
</organism>
<reference evidence="2" key="1">
    <citation type="submission" date="2023-03" db="EMBL/GenBank/DDBJ databases">
        <title>Massive genome expansion in bonnet fungi (Mycena s.s.) driven by repeated elements and novel gene families across ecological guilds.</title>
        <authorList>
            <consortium name="Lawrence Berkeley National Laboratory"/>
            <person name="Harder C.B."/>
            <person name="Miyauchi S."/>
            <person name="Viragh M."/>
            <person name="Kuo A."/>
            <person name="Thoen E."/>
            <person name="Andreopoulos B."/>
            <person name="Lu D."/>
            <person name="Skrede I."/>
            <person name="Drula E."/>
            <person name="Henrissat B."/>
            <person name="Morin E."/>
            <person name="Kohler A."/>
            <person name="Barry K."/>
            <person name="LaButti K."/>
            <person name="Morin E."/>
            <person name="Salamov A."/>
            <person name="Lipzen A."/>
            <person name="Mereny Z."/>
            <person name="Hegedus B."/>
            <person name="Baldrian P."/>
            <person name="Stursova M."/>
            <person name="Weitz H."/>
            <person name="Taylor A."/>
            <person name="Grigoriev I.V."/>
            <person name="Nagy L.G."/>
            <person name="Martin F."/>
            <person name="Kauserud H."/>
        </authorList>
    </citation>
    <scope>NUCLEOTIDE SEQUENCE</scope>
    <source>
        <strain evidence="2">CBHHK182m</strain>
    </source>
</reference>
<dbReference type="AlphaFoldDB" id="A0AAD7HXX1"/>
<sequence length="116" mass="12174">MGKNGKGKNKKTHAPKYDIDTHIDCPTCGLSVNVGTAGPANLKNHQDSKDSKPPKGFARKVTDFFTKAKPIAPFVPSTVSSVPLVNVAPSGAVESNEDASDASMPLRDAISNSCSY</sequence>
<keyword evidence="3" id="KW-1185">Reference proteome</keyword>
<feature type="region of interest" description="Disordered" evidence="1">
    <location>
        <begin position="36"/>
        <end position="56"/>
    </location>
</feature>
<evidence type="ECO:0000256" key="1">
    <source>
        <dbReference type="SAM" id="MobiDB-lite"/>
    </source>
</evidence>